<dbReference type="GO" id="GO:0015666">
    <property type="term" value="F:restriction endodeoxyribonuclease activity"/>
    <property type="evidence" value="ECO:0007669"/>
    <property type="project" value="TreeGrafter"/>
</dbReference>
<gene>
    <name evidence="2" type="ORF">VPARA_39560</name>
</gene>
<protein>
    <submittedName>
        <fullName evidence="2">Restriction endonuclease</fullName>
    </submittedName>
</protein>
<dbReference type="SUPFAM" id="SSF52980">
    <property type="entry name" value="Restriction endonuclease-like"/>
    <property type="match status" value="1"/>
</dbReference>
<dbReference type="PANTHER" id="PTHR30015">
    <property type="entry name" value="MRR RESTRICTION SYSTEM PROTEIN"/>
    <property type="match status" value="1"/>
</dbReference>
<dbReference type="PATRIC" id="fig|34073.19.peg.4049"/>
<keyword evidence="2" id="KW-0255">Endonuclease</keyword>
<keyword evidence="2" id="KW-0378">Hydrolase</keyword>
<dbReference type="InterPro" id="IPR052906">
    <property type="entry name" value="Type_IV_Methyl-Rstrct_Enzyme"/>
</dbReference>
<dbReference type="GO" id="GO:0003677">
    <property type="term" value="F:DNA binding"/>
    <property type="evidence" value="ECO:0007669"/>
    <property type="project" value="InterPro"/>
</dbReference>
<dbReference type="AlphaFoldDB" id="A0A0H2MDF9"/>
<dbReference type="InterPro" id="IPR011856">
    <property type="entry name" value="tRNA_endonuc-like_dom_sf"/>
</dbReference>
<keyword evidence="3" id="KW-1185">Reference proteome</keyword>
<name>A0A0H2MDF9_VARPD</name>
<dbReference type="GO" id="GO:0009307">
    <property type="term" value="P:DNA restriction-modification system"/>
    <property type="evidence" value="ECO:0007669"/>
    <property type="project" value="InterPro"/>
</dbReference>
<proteinExistence type="predicted"/>
<dbReference type="Gene3D" id="3.40.1350.10">
    <property type="match status" value="1"/>
</dbReference>
<reference evidence="2 3" key="1">
    <citation type="submission" date="2015-03" db="EMBL/GenBank/DDBJ databases">
        <title>Genome sequence of Variovorax paradoxus TBEA6.</title>
        <authorList>
            <person name="Poehlein A."/>
            <person name="Schuldes J."/>
            <person name="Wuebbeler J.H."/>
            <person name="Hiessl S."/>
            <person name="Steinbuechel A."/>
            <person name="Daniel R."/>
        </authorList>
    </citation>
    <scope>NUCLEOTIDE SEQUENCE [LARGE SCALE GENOMIC DNA]</scope>
    <source>
        <strain evidence="2 3">TBEA6</strain>
    </source>
</reference>
<dbReference type="InterPro" id="IPR011335">
    <property type="entry name" value="Restrct_endonuc-II-like"/>
</dbReference>
<evidence type="ECO:0000259" key="1">
    <source>
        <dbReference type="Pfam" id="PF04471"/>
    </source>
</evidence>
<comment type="caution">
    <text evidence="2">The sequence shown here is derived from an EMBL/GenBank/DDBJ whole genome shotgun (WGS) entry which is preliminary data.</text>
</comment>
<dbReference type="InterPro" id="IPR007560">
    <property type="entry name" value="Restrct_endonuc_IV_Mrr"/>
</dbReference>
<organism evidence="2 3">
    <name type="scientific">Variovorax paradoxus</name>
    <dbReference type="NCBI Taxonomy" id="34073"/>
    <lineage>
        <taxon>Bacteria</taxon>
        <taxon>Pseudomonadati</taxon>
        <taxon>Pseudomonadota</taxon>
        <taxon>Betaproteobacteria</taxon>
        <taxon>Burkholderiales</taxon>
        <taxon>Comamonadaceae</taxon>
        <taxon>Variovorax</taxon>
    </lineage>
</organism>
<dbReference type="Proteomes" id="UP000035170">
    <property type="component" value="Unassembled WGS sequence"/>
</dbReference>
<evidence type="ECO:0000313" key="2">
    <source>
        <dbReference type="EMBL" id="KLN54965.1"/>
    </source>
</evidence>
<sequence length="209" mass="23473">MAGWLSTLKKELTGETGEVAHAPQRAWSPQVFEDIEWRRFEALCETLFGQAGVRTESQSHGADGGVDIWLYSAHSPKPMIVQCKHWRRKPVGVQQLREFFGVLKANDLQYGTFATSSTFTDDALVFAKANGINAQDQSGLLRLIGTRTPEQQQALLAVAYEGEYWKPTCVNCGVKMAERKPKEGGTPFWGCMNYGKTRCRFKLYTVSDR</sequence>
<dbReference type="Pfam" id="PF04471">
    <property type="entry name" value="Mrr_cat"/>
    <property type="match status" value="1"/>
</dbReference>
<dbReference type="PANTHER" id="PTHR30015:SF7">
    <property type="entry name" value="TYPE IV METHYL-DIRECTED RESTRICTION ENZYME ECOKMRR"/>
    <property type="match status" value="1"/>
</dbReference>
<keyword evidence="2" id="KW-0540">Nuclease</keyword>
<feature type="domain" description="Restriction endonuclease type IV Mrr" evidence="1">
    <location>
        <begin position="34"/>
        <end position="144"/>
    </location>
</feature>
<evidence type="ECO:0000313" key="3">
    <source>
        <dbReference type="Proteomes" id="UP000035170"/>
    </source>
</evidence>
<dbReference type="EMBL" id="JZWI01000020">
    <property type="protein sequence ID" value="KLN54965.1"/>
    <property type="molecule type" value="Genomic_DNA"/>
</dbReference>
<accession>A0A0H2MDF9</accession>